<dbReference type="KEGG" id="etr:ETAE_2613"/>
<evidence type="ECO:0000256" key="3">
    <source>
        <dbReference type="ARBA" id="ARBA00022729"/>
    </source>
</evidence>
<dbReference type="NCBIfam" id="NF047822">
    <property type="entry name" value="ChporEntbacChiP"/>
    <property type="match status" value="1"/>
</dbReference>
<keyword evidence="2" id="KW-0813">Transport</keyword>
<dbReference type="GO" id="GO:0016020">
    <property type="term" value="C:membrane"/>
    <property type="evidence" value="ECO:0007669"/>
    <property type="project" value="InterPro"/>
</dbReference>
<proteinExistence type="inferred from homology"/>
<keyword evidence="3" id="KW-0732">Signal</keyword>
<accession>A0AAU8PAZ6</accession>
<organism evidence="4 5">
    <name type="scientific">Edwardsiella piscicida</name>
    <dbReference type="NCBI Taxonomy" id="1263550"/>
    <lineage>
        <taxon>Bacteria</taxon>
        <taxon>Pseudomonadati</taxon>
        <taxon>Pseudomonadota</taxon>
        <taxon>Gammaproteobacteria</taxon>
        <taxon>Enterobacterales</taxon>
        <taxon>Hafniaceae</taxon>
        <taxon>Edwardsiella</taxon>
    </lineage>
</organism>
<protein>
    <submittedName>
        <fullName evidence="4">Outer membrane porin, OprD family</fullName>
    </submittedName>
</protein>
<dbReference type="InterPro" id="IPR005318">
    <property type="entry name" value="OM_porin_bac"/>
</dbReference>
<dbReference type="Pfam" id="PF03573">
    <property type="entry name" value="OprD"/>
    <property type="match status" value="1"/>
</dbReference>
<dbReference type="GO" id="GO:0015772">
    <property type="term" value="P:oligosaccharide transport"/>
    <property type="evidence" value="ECO:0007669"/>
    <property type="project" value="TreeGrafter"/>
</dbReference>
<dbReference type="GO" id="GO:0015288">
    <property type="term" value="F:porin activity"/>
    <property type="evidence" value="ECO:0007669"/>
    <property type="project" value="TreeGrafter"/>
</dbReference>
<dbReference type="PANTHER" id="PTHR34596">
    <property type="entry name" value="CHITOPORIN"/>
    <property type="match status" value="1"/>
</dbReference>
<dbReference type="InterPro" id="IPR058075">
    <property type="entry name" value="Chitoporin"/>
</dbReference>
<name>A0AAU8PAZ6_EDWPI</name>
<evidence type="ECO:0000256" key="1">
    <source>
        <dbReference type="ARBA" id="ARBA00009075"/>
    </source>
</evidence>
<evidence type="ECO:0000256" key="2">
    <source>
        <dbReference type="ARBA" id="ARBA00022448"/>
    </source>
</evidence>
<gene>
    <name evidence="4" type="ordered locus">ETAE_2613</name>
</gene>
<dbReference type="Gene3D" id="2.40.160.10">
    <property type="entry name" value="Porin"/>
    <property type="match status" value="1"/>
</dbReference>
<dbReference type="PANTHER" id="PTHR34596:SF2">
    <property type="entry name" value="CHITOPORIN"/>
    <property type="match status" value="1"/>
</dbReference>
<dbReference type="InterPro" id="IPR023614">
    <property type="entry name" value="Porin_dom_sf"/>
</dbReference>
<evidence type="ECO:0000313" key="5">
    <source>
        <dbReference type="Proteomes" id="UP000002634"/>
    </source>
</evidence>
<dbReference type="EMBL" id="CP001135">
    <property type="protein sequence ID" value="ACY85448.1"/>
    <property type="molecule type" value="Genomic_DNA"/>
</dbReference>
<evidence type="ECO:0000313" key="4">
    <source>
        <dbReference type="EMBL" id="ACY85448.1"/>
    </source>
</evidence>
<reference evidence="4 5" key="1">
    <citation type="journal article" date="2009" name="PLoS ONE">
        <title>Genome sequence of the versatile fish pathogen Edwardsiella tarda provides insights into its adaptation to broad host ranges and intracellular niches.</title>
        <authorList>
            <person name="Wang Q."/>
            <person name="Yang M."/>
            <person name="Xiao J."/>
            <person name="Wu H."/>
            <person name="Wang X."/>
            <person name="Lv Y."/>
            <person name="Xu L."/>
            <person name="Zheng H."/>
            <person name="Wang S."/>
            <person name="Zhao G."/>
            <person name="Liu Q."/>
            <person name="Zhang Y."/>
        </authorList>
    </citation>
    <scope>NUCLEOTIDE SEQUENCE [LARGE SCALE GENOMIC DNA]</scope>
    <source>
        <strain evidence="5">EIB202 / CCTCC M208068</strain>
    </source>
</reference>
<keyword evidence="5" id="KW-1185">Reference proteome</keyword>
<dbReference type="Proteomes" id="UP000002634">
    <property type="component" value="Chromosome"/>
</dbReference>
<sequence length="503" mass="56029">MNGFFTQTPNNFYPNGDIGDLVGRCSASRIFQSKRNFSMVTHRAKRSVLALAVAAATLGSGFMAPSQAQAEGFIDDSTMTGGIYYWQRERDRKDVETGQYKTNLSHSTWNASLDFSSGYAADFIGLDVGAFTAIEMAESAESSHPNEIAFSSINKGYDENYSGDKSGISLYKAAAKLKMGPMWARVGWIQPTGQTLIAPHWSFMPGTYQGVETGANFDFDTAGALSFSYMWTDRYKAPWHLEMDKFYQGGLGDNRGEEVSYLHSLGGKYDFKNGLVLEAAFGQAQGFMNQYFAKGTYKFDVAGSPLTTSYQFYGAHDRVSDANSSANIYDGTAWLQALTFGYKAGQFDLRLEGTWVKAEGKQGYFLQRMTPAYASSNGRLDIWWDNRSDFNANGEKAVFAGVMYDLSKWNMPGWGVGASYVYAWDAKPNSTWADQSERVKESAYSLDAMYVIQDGRAKGTLFKLHYTQYDNHSDNPSWGGGYNNMFQDERDVKFIVIAPFTVF</sequence>
<comment type="similarity">
    <text evidence="1">Belongs to the outer membrane porin (Opr) (TC 1.B.25) family.</text>
</comment>
<dbReference type="AlphaFoldDB" id="A0AAU8PAZ6"/>